<proteinExistence type="predicted"/>
<dbReference type="Proteomes" id="UP000184020">
    <property type="component" value="Unassembled WGS sequence"/>
</dbReference>
<accession>A0A1M5PRI1</accession>
<protein>
    <submittedName>
        <fullName evidence="1">Toxin YoeB</fullName>
    </submittedName>
</protein>
<dbReference type="EMBL" id="FQWF01000013">
    <property type="protein sequence ID" value="SHH04109.1"/>
    <property type="molecule type" value="Genomic_DNA"/>
</dbReference>
<dbReference type="InterPro" id="IPR035093">
    <property type="entry name" value="RelE/ParE_toxin_dom_sf"/>
</dbReference>
<reference evidence="2" key="1">
    <citation type="submission" date="2016-11" db="EMBL/GenBank/DDBJ databases">
        <authorList>
            <person name="Varghese N."/>
            <person name="Submissions S."/>
        </authorList>
    </citation>
    <scope>NUCLEOTIDE SEQUENCE [LARGE SCALE GENOMIC DNA]</scope>
    <source>
        <strain evidence="2">DSM 17659</strain>
    </source>
</reference>
<dbReference type="Gene3D" id="3.30.2310.20">
    <property type="entry name" value="RelE-like"/>
    <property type="match status" value="1"/>
</dbReference>
<evidence type="ECO:0000313" key="2">
    <source>
        <dbReference type="Proteomes" id="UP000184020"/>
    </source>
</evidence>
<gene>
    <name evidence="1" type="ORF">SAMN05444372_11374</name>
</gene>
<dbReference type="RefSeq" id="WP_073021474.1">
    <property type="nucleotide sequence ID" value="NZ_FQWF01000013.1"/>
</dbReference>
<evidence type="ECO:0000313" key="1">
    <source>
        <dbReference type="EMBL" id="SHH04109.1"/>
    </source>
</evidence>
<keyword evidence="2" id="KW-1185">Reference proteome</keyword>
<name>A0A1M5PRI1_9FLAO</name>
<organism evidence="1 2">
    <name type="scientific">Flavobacterium micromati</name>
    <dbReference type="NCBI Taxonomy" id="229205"/>
    <lineage>
        <taxon>Bacteria</taxon>
        <taxon>Pseudomonadati</taxon>
        <taxon>Bacteroidota</taxon>
        <taxon>Flavobacteriia</taxon>
        <taxon>Flavobacteriales</taxon>
        <taxon>Flavobacteriaceae</taxon>
        <taxon>Flavobacterium</taxon>
    </lineage>
</organism>
<sequence>MVRRLVWSIEARNSRKNILNYWNNRNKSKVYSNKLNQLINSNLAVVLKFPEFGNSTKNDLIKFVIISHFEVIYIITTNEIVVLDIWDTRQNPQNFSKK</sequence>
<dbReference type="AlphaFoldDB" id="A0A1M5PRI1"/>
<dbReference type="STRING" id="229205.SAMN05444372_11374"/>